<dbReference type="EMBL" id="AJYC02000032">
    <property type="protein sequence ID" value="EKT82554.1"/>
    <property type="molecule type" value="Genomic_DNA"/>
</dbReference>
<dbReference type="PROSITE" id="PS50011">
    <property type="entry name" value="PROTEIN_KINASE_DOM"/>
    <property type="match status" value="1"/>
</dbReference>
<protein>
    <submittedName>
        <fullName evidence="8">Protein kinase/ LuxR family transcriptional regulator</fullName>
    </submittedName>
</protein>
<dbReference type="Pfam" id="PF00931">
    <property type="entry name" value="NB-ARC"/>
    <property type="match status" value="1"/>
</dbReference>
<evidence type="ECO:0000259" key="6">
    <source>
        <dbReference type="PROSITE" id="PS50011"/>
    </source>
</evidence>
<accession>K8XME1</accession>
<dbReference type="InterPro" id="IPR011009">
    <property type="entry name" value="Kinase-like_dom_sf"/>
</dbReference>
<evidence type="ECO:0000256" key="1">
    <source>
        <dbReference type="ARBA" id="ARBA00022741"/>
    </source>
</evidence>
<dbReference type="InterPro" id="IPR036388">
    <property type="entry name" value="WH-like_DNA-bd_sf"/>
</dbReference>
<dbReference type="PROSITE" id="PS00107">
    <property type="entry name" value="PROTEIN_KINASE_ATP"/>
    <property type="match status" value="1"/>
</dbReference>
<comment type="caution">
    <text evidence="8">The sequence shown here is derived from an EMBL/GenBank/DDBJ whole genome shotgun (WGS) entry which is preliminary data.</text>
</comment>
<dbReference type="Gene3D" id="1.25.40.10">
    <property type="entry name" value="Tetratricopeptide repeat domain"/>
    <property type="match status" value="1"/>
</dbReference>
<dbReference type="SUPFAM" id="SSF48452">
    <property type="entry name" value="TPR-like"/>
    <property type="match status" value="1"/>
</dbReference>
<feature type="binding site" evidence="4">
    <location>
        <position position="69"/>
    </location>
    <ligand>
        <name>ATP</name>
        <dbReference type="ChEBI" id="CHEBI:30616"/>
    </ligand>
</feature>
<dbReference type="PROSITE" id="PS50043">
    <property type="entry name" value="HTH_LUXR_2"/>
    <property type="match status" value="1"/>
</dbReference>
<dbReference type="Pfam" id="PF00069">
    <property type="entry name" value="Pkinase"/>
    <property type="match status" value="1"/>
</dbReference>
<dbReference type="PROSITE" id="PS00108">
    <property type="entry name" value="PROTEIN_KINASE_ST"/>
    <property type="match status" value="1"/>
</dbReference>
<dbReference type="InterPro" id="IPR011990">
    <property type="entry name" value="TPR-like_helical_dom_sf"/>
</dbReference>
<dbReference type="InterPro" id="IPR019734">
    <property type="entry name" value="TPR_rpt"/>
</dbReference>
<dbReference type="GO" id="GO:0005524">
    <property type="term" value="F:ATP binding"/>
    <property type="evidence" value="ECO:0007669"/>
    <property type="project" value="UniProtKB-UniRule"/>
</dbReference>
<dbReference type="AlphaFoldDB" id="K8XME1"/>
<feature type="domain" description="Protein kinase" evidence="6">
    <location>
        <begin position="40"/>
        <end position="300"/>
    </location>
</feature>
<dbReference type="PRINTS" id="PR00038">
    <property type="entry name" value="HTHLUXR"/>
</dbReference>
<dbReference type="GO" id="GO:0006355">
    <property type="term" value="P:regulation of DNA-templated transcription"/>
    <property type="evidence" value="ECO:0007669"/>
    <property type="project" value="InterPro"/>
</dbReference>
<evidence type="ECO:0000256" key="5">
    <source>
        <dbReference type="SAM" id="MobiDB-lite"/>
    </source>
</evidence>
<dbReference type="SMART" id="SM00421">
    <property type="entry name" value="HTH_LUXR"/>
    <property type="match status" value="1"/>
</dbReference>
<dbReference type="PRINTS" id="PR00364">
    <property type="entry name" value="DISEASERSIST"/>
</dbReference>
<dbReference type="Gene3D" id="1.10.510.10">
    <property type="entry name" value="Transferase(Phosphotransferase) domain 1"/>
    <property type="match status" value="1"/>
</dbReference>
<reference evidence="8 9" key="1">
    <citation type="journal article" date="2013" name="Genome Announc.">
        <title>Draft Genome Sequence of Rhodococcus opacus Strain M213 Shows a Diverse Catabolic Potential.</title>
        <authorList>
            <person name="Pathak A."/>
            <person name="Green S.J."/>
            <person name="Ogram A."/>
            <person name="Chauhan A."/>
        </authorList>
    </citation>
    <scope>NUCLEOTIDE SEQUENCE [LARGE SCALE GENOMIC DNA]</scope>
    <source>
        <strain evidence="8 9">M213</strain>
    </source>
</reference>
<keyword evidence="8" id="KW-0808">Transferase</keyword>
<dbReference type="CDD" id="cd06170">
    <property type="entry name" value="LuxR_C_like"/>
    <property type="match status" value="1"/>
</dbReference>
<dbReference type="GO" id="GO:0004672">
    <property type="term" value="F:protein kinase activity"/>
    <property type="evidence" value="ECO:0007669"/>
    <property type="project" value="InterPro"/>
</dbReference>
<proteinExistence type="predicted"/>
<keyword evidence="3" id="KW-0802">TPR repeat</keyword>
<gene>
    <name evidence="8" type="ORF">WSS_A11763</name>
</gene>
<dbReference type="InterPro" id="IPR002182">
    <property type="entry name" value="NB-ARC"/>
</dbReference>
<dbReference type="Gene3D" id="3.40.50.300">
    <property type="entry name" value="P-loop containing nucleotide triphosphate hydrolases"/>
    <property type="match status" value="1"/>
</dbReference>
<dbReference type="SUPFAM" id="SSF56112">
    <property type="entry name" value="Protein kinase-like (PK-like)"/>
    <property type="match status" value="1"/>
</dbReference>
<dbReference type="Pfam" id="PF25872">
    <property type="entry name" value="HTH_77"/>
    <property type="match status" value="1"/>
</dbReference>
<dbReference type="CDD" id="cd14014">
    <property type="entry name" value="STKc_PknB_like"/>
    <property type="match status" value="1"/>
</dbReference>
<evidence type="ECO:0000256" key="2">
    <source>
        <dbReference type="ARBA" id="ARBA00022840"/>
    </source>
</evidence>
<keyword evidence="1 4" id="KW-0547">Nucleotide-binding</keyword>
<dbReference type="InterPro" id="IPR000719">
    <property type="entry name" value="Prot_kinase_dom"/>
</dbReference>
<evidence type="ECO:0000313" key="9">
    <source>
        <dbReference type="Proteomes" id="UP000005951"/>
    </source>
</evidence>
<dbReference type="PROSITE" id="PS50005">
    <property type="entry name" value="TPR"/>
    <property type="match status" value="1"/>
</dbReference>
<dbReference type="Pfam" id="PF00196">
    <property type="entry name" value="GerE"/>
    <property type="match status" value="1"/>
</dbReference>
<keyword evidence="2 4" id="KW-0067">ATP-binding</keyword>
<dbReference type="InterPro" id="IPR058852">
    <property type="entry name" value="HTH_77"/>
</dbReference>
<feature type="domain" description="HTH luxR-type" evidence="7">
    <location>
        <begin position="1037"/>
        <end position="1102"/>
    </location>
</feature>
<dbReference type="SUPFAM" id="SSF46894">
    <property type="entry name" value="C-terminal effector domain of the bipartite response regulators"/>
    <property type="match status" value="1"/>
</dbReference>
<evidence type="ECO:0000256" key="4">
    <source>
        <dbReference type="PROSITE-ProRule" id="PRU10141"/>
    </source>
</evidence>
<dbReference type="Gene3D" id="1.10.10.10">
    <property type="entry name" value="Winged helix-like DNA-binding domain superfamily/Winged helix DNA-binding domain"/>
    <property type="match status" value="1"/>
</dbReference>
<feature type="repeat" description="TPR" evidence="3">
    <location>
        <begin position="864"/>
        <end position="897"/>
    </location>
</feature>
<sequence length="1106" mass="120427">MDKQSTRFGNPRAFMIEFDPFATRPDVAGSVAADLAAAGFAHAAEIGRGGFGVVYRCRQTALDRTVAVKVLTGDLDEDSRARFLREQRAAGRLTGHPNVVNVLQVGVTENDRPYIVMPFYAHDSLDARIRRRGPLTLEDMLRVGVKIAGALEAAHGLGILHRDVKPANILLTDYGEPALTDFGIAHISGGFETTAGVVTGSPAFTAPEVIAGGAPSPAADVYGLGATVFAAVTGHAAFERRSGEQLVAQFVRITTAPTPDPREHGIADDVSTVIAAAMANDPAGRPSVEELGQQLRHLQYEHGFPVDDMAGRTFHDETDNSASGHTPPAHPPHDGESPAAHSVRTGALPLELTSFIDRREETAKVTSLLSTARMVTLTGMGGVGKTRLALRVAGRTQSRFADGVFLIDLGELRDDSLLVAMVADALGLRDRSARPLLDVLAEFVAPREVLLVLDNCEQVLEAVAKLSEALLRTSPGLRMLLTSREPIGISGEVAIPIAPLAVPDADHLPKRLPGNDAVALFAERGAAVLPGFEVTDDNKVTIARICQRLDGLPLAIELAAARLRAISPAEILQRLTDRYRFLTRGHRDAPPRQQTLRMCIDWSYDLCTPLEQLMWARLSMFAGSFELNAAEQIFGQDPTGDDFLDTVTSLVDKSILIREQSAPVARFRMLETVRDYGREKVRAGADYSELRTRYRNWYVQLSSDAEADWVGPRQLEWLTRLVAELPNLRQAQEFCLSEDPESGLGMAAALFPLWLSRGLLSEGRRWIDRLLALSPRTVGVDRAKAILWASVMAGVQGDLQASITLIQEGRTLTDRSADPLLRAHIDLAEGYRAFYGGDVEYAQIHFEAARPTYAAVPSALALHILLLQGLGFAYELLNHTERAIECYESALAVTEEHGEAVHRSYLLWALAVVVWRHANTERANELLQQALRAARKVNERLVISMCLQALAWIAAEEGAFERAVVLTSAAENLSNAMGSSPMFVSGLVPYRERCERDTRRALSEKVFAAAQRKGNKLGVESAVAYALGEQSPASYTPTTGQASPTKREREVAELVAEGLTNREIASRLTISVRTAQGHVEHLLAKLGFTSRAQIAAWVVESRRPMP</sequence>
<evidence type="ECO:0000256" key="3">
    <source>
        <dbReference type="PROSITE-ProRule" id="PRU00339"/>
    </source>
</evidence>
<evidence type="ECO:0000259" key="7">
    <source>
        <dbReference type="PROSITE" id="PS50043"/>
    </source>
</evidence>
<dbReference type="InterPro" id="IPR016032">
    <property type="entry name" value="Sig_transdc_resp-reg_C-effctor"/>
</dbReference>
<dbReference type="SUPFAM" id="SSF52540">
    <property type="entry name" value="P-loop containing nucleoside triphosphate hydrolases"/>
    <property type="match status" value="1"/>
</dbReference>
<dbReference type="InterPro" id="IPR008271">
    <property type="entry name" value="Ser/Thr_kinase_AS"/>
</dbReference>
<feature type="region of interest" description="Disordered" evidence="5">
    <location>
        <begin position="311"/>
        <end position="341"/>
    </location>
</feature>
<keyword evidence="8" id="KW-0418">Kinase</keyword>
<dbReference type="PANTHER" id="PTHR47691">
    <property type="entry name" value="REGULATOR-RELATED"/>
    <property type="match status" value="1"/>
</dbReference>
<dbReference type="Proteomes" id="UP000005951">
    <property type="component" value="Unassembled WGS sequence"/>
</dbReference>
<dbReference type="Gene3D" id="3.30.200.20">
    <property type="entry name" value="Phosphorylase Kinase, domain 1"/>
    <property type="match status" value="1"/>
</dbReference>
<dbReference type="GO" id="GO:0043531">
    <property type="term" value="F:ADP binding"/>
    <property type="evidence" value="ECO:0007669"/>
    <property type="project" value="InterPro"/>
</dbReference>
<evidence type="ECO:0000313" key="8">
    <source>
        <dbReference type="EMBL" id="EKT82554.1"/>
    </source>
</evidence>
<dbReference type="GO" id="GO:0003677">
    <property type="term" value="F:DNA binding"/>
    <property type="evidence" value="ECO:0007669"/>
    <property type="project" value="InterPro"/>
</dbReference>
<dbReference type="InterPro" id="IPR000792">
    <property type="entry name" value="Tscrpt_reg_LuxR_C"/>
</dbReference>
<dbReference type="SMART" id="SM00220">
    <property type="entry name" value="S_TKc"/>
    <property type="match status" value="1"/>
</dbReference>
<dbReference type="InterPro" id="IPR017441">
    <property type="entry name" value="Protein_kinase_ATP_BS"/>
</dbReference>
<dbReference type="PANTHER" id="PTHR47691:SF3">
    <property type="entry name" value="HTH-TYPE TRANSCRIPTIONAL REGULATOR RV0890C-RELATED"/>
    <property type="match status" value="1"/>
</dbReference>
<name>K8XME1_RHOOP</name>
<dbReference type="InterPro" id="IPR027417">
    <property type="entry name" value="P-loop_NTPase"/>
</dbReference>
<organism evidence="8 9">
    <name type="scientific">Rhodococcus opacus M213</name>
    <dbReference type="NCBI Taxonomy" id="1129896"/>
    <lineage>
        <taxon>Bacteria</taxon>
        <taxon>Bacillati</taxon>
        <taxon>Actinomycetota</taxon>
        <taxon>Actinomycetes</taxon>
        <taxon>Mycobacteriales</taxon>
        <taxon>Nocardiaceae</taxon>
        <taxon>Rhodococcus</taxon>
    </lineage>
</organism>